<accession>B7QKN0</accession>
<feature type="transmembrane region" description="Helical" evidence="10">
    <location>
        <begin position="591"/>
        <end position="609"/>
    </location>
</feature>
<dbReference type="EMBL" id="ABJB010379234">
    <property type="status" value="NOT_ANNOTATED_CDS"/>
    <property type="molecule type" value="Genomic_DNA"/>
</dbReference>
<dbReference type="EMBL" id="ABJB010235386">
    <property type="status" value="NOT_ANNOTATED_CDS"/>
    <property type="molecule type" value="Genomic_DNA"/>
</dbReference>
<dbReference type="PaxDb" id="6945-B7QKN0"/>
<keyword evidence="4" id="KW-0677">Repeat</keyword>
<keyword evidence="3 10" id="KW-0812">Transmembrane</keyword>
<dbReference type="InterPro" id="IPR017871">
    <property type="entry name" value="ABC_transporter-like_CS"/>
</dbReference>
<evidence type="ECO:0000256" key="9">
    <source>
        <dbReference type="SAM" id="MobiDB-lite"/>
    </source>
</evidence>
<dbReference type="VEuPathDB" id="VectorBase:ISCP_017573"/>
<dbReference type="VEuPathDB" id="VectorBase:ISCW013853"/>
<dbReference type="EMBL" id="ABJB010954744">
    <property type="status" value="NOT_ANNOTATED_CDS"/>
    <property type="molecule type" value="Genomic_DNA"/>
</dbReference>
<dbReference type="InterPro" id="IPR003439">
    <property type="entry name" value="ABC_transporter-like_ATP-bd"/>
</dbReference>
<dbReference type="VEuPathDB" id="VectorBase:ISCI015291"/>
<dbReference type="GO" id="GO:0140359">
    <property type="term" value="F:ABC-type transporter activity"/>
    <property type="evidence" value="ECO:0000318"/>
    <property type="project" value="GO_Central"/>
</dbReference>
<name>B7QKN0_IXOSC</name>
<dbReference type="SUPFAM" id="SSF90123">
    <property type="entry name" value="ABC transporter transmembrane region"/>
    <property type="match status" value="2"/>
</dbReference>
<dbReference type="InParanoid" id="B7QKN0"/>
<sequence>MRTTAASRRHFLATVLRLLWLDVFRCGVCVIAYFVCLFVRVPVMEWLIESSNNWDLGISSLFFVATVVAEFFFSCYQMDLVCGLGCRVRATFQAAIFNKFLQFRARDERLKRFSDLLSSVRLMKMYAWEEAYEDKVNRARGVELIPLFWINVLDGLIDSVCSASSSVLTIILFATMAIFEPNRSLTAATSFTCLYIIYTTDIITSQAASVLRSRSQVSLALRRIVKFCTEEEIETGNDSTGGEKCRQKGEVILEQCSFAWSKASDENSGTVLKNVSLNVKPGSLVGVVGFVGSGKSSLLAGILGDMHRLQGSVTCTGRVAYVPQIANVHNMSVRDNILYGTRMNRANYERVLRSCQLRNDLIKFPAGDLTEVGEKGETLSGGQKQRISLARAAYNQADVYLLDDPLSALDPGVAGRVFKELIGKDGILNNKTFWGLTWTLLRLSGRCVPVAVLAFVACAVALGYQLIWIKEWIDSSVGATVHRASDGSDWMTGLLLLCVVDVVARCFGGVLLAHSGAHLSRTIHAEMLRCVVSSPVSFFDTTPRGRIMNRLSADLDSIDSKMYLLSKQSLQNGLIMFARLAVIGAQSPTVLLVGAVTGVVLLYGFRITVRASHTSRYFESVAASRVLSHVTESMDAMSSIRAYGVVERFCDHFARLADVNMRGYLTYCMCFRFLRAIAAVCGLVVVLCTLLLCVIGVGMLDRSSVGLSLSAASTIPMSLMYICVSSFSALQMVVAFERCIEYMELPAEVDEAEHKNEPSNDVVKPDGQDWPSQGKVEFDSFAASYRPQILPDVLRCVSFTVEPMQKDPNLVRGSLRENLDPTNTHSDEEIWEALDQAHLKDLVSQDPKRLLLETGEGGSNLSLRENLDPTNSHSDEEIWEALDQAHLKDLVSQDPKRLLLETGEGGSNLR</sequence>
<dbReference type="SMART" id="SM00382">
    <property type="entry name" value="AAA"/>
    <property type="match status" value="1"/>
</dbReference>
<dbReference type="Pfam" id="PF00664">
    <property type="entry name" value="ABC_membrane"/>
    <property type="match status" value="1"/>
</dbReference>
<evidence type="ECO:0000256" key="10">
    <source>
        <dbReference type="SAM" id="Phobius"/>
    </source>
</evidence>
<dbReference type="PROSITE" id="PS50929">
    <property type="entry name" value="ABC_TM1F"/>
    <property type="match status" value="1"/>
</dbReference>
<feature type="transmembrane region" description="Helical" evidence="10">
    <location>
        <begin position="53"/>
        <end position="73"/>
    </location>
</feature>
<dbReference type="Gene3D" id="1.20.1560.10">
    <property type="entry name" value="ABC transporter type 1, transmembrane domain"/>
    <property type="match status" value="2"/>
</dbReference>
<organism>
    <name type="scientific">Ixodes scapularis</name>
    <name type="common">Black-legged tick</name>
    <name type="synonym">Deer tick</name>
    <dbReference type="NCBI Taxonomy" id="6945"/>
    <lineage>
        <taxon>Eukaryota</taxon>
        <taxon>Metazoa</taxon>
        <taxon>Ecdysozoa</taxon>
        <taxon>Arthropoda</taxon>
        <taxon>Chelicerata</taxon>
        <taxon>Arachnida</taxon>
        <taxon>Acari</taxon>
        <taxon>Parasitiformes</taxon>
        <taxon>Ixodida</taxon>
        <taxon>Ixodoidea</taxon>
        <taxon>Ixodidae</taxon>
        <taxon>Ixodinae</taxon>
        <taxon>Ixodes</taxon>
    </lineage>
</organism>
<dbReference type="VEuPathDB" id="VectorBase:ISCP_026439"/>
<dbReference type="GO" id="GO:0005774">
    <property type="term" value="C:vacuolar membrane"/>
    <property type="evidence" value="ECO:0007669"/>
    <property type="project" value="UniProtKB-SubCell"/>
</dbReference>
<keyword evidence="2" id="KW-0813">Transport</keyword>
<dbReference type="EMBL" id="DS961271">
    <property type="protein sequence ID" value="EEC19402.1"/>
    <property type="molecule type" value="Genomic_DNA"/>
</dbReference>
<evidence type="ECO:0000256" key="5">
    <source>
        <dbReference type="ARBA" id="ARBA00022741"/>
    </source>
</evidence>
<protein>
    <submittedName>
        <fullName evidence="13 14">ABC transporter, putative</fullName>
        <ecNumber evidence="13">3.6.3.44</ecNumber>
    </submittedName>
</protein>
<feature type="domain" description="ABC transporter" evidence="11">
    <location>
        <begin position="251"/>
        <end position="496"/>
    </location>
</feature>
<evidence type="ECO:0000256" key="6">
    <source>
        <dbReference type="ARBA" id="ARBA00022840"/>
    </source>
</evidence>
<evidence type="ECO:0000256" key="3">
    <source>
        <dbReference type="ARBA" id="ARBA00022692"/>
    </source>
</evidence>
<proteinExistence type="predicted"/>
<reference evidence="14" key="2">
    <citation type="submission" date="2020-05" db="UniProtKB">
        <authorList>
            <consortium name="EnsemblMetazoa"/>
        </authorList>
    </citation>
    <scope>IDENTIFICATION</scope>
    <source>
        <strain evidence="14">wikel</strain>
    </source>
</reference>
<feature type="domain" description="ABC transmembrane type-1" evidence="12">
    <location>
        <begin position="450"/>
        <end position="722"/>
    </location>
</feature>
<dbReference type="GO" id="GO:0016887">
    <property type="term" value="F:ATP hydrolysis activity"/>
    <property type="evidence" value="ECO:0007669"/>
    <property type="project" value="InterPro"/>
</dbReference>
<dbReference type="EMBL" id="ABJB010836203">
    <property type="status" value="NOT_ANNOTATED_CDS"/>
    <property type="molecule type" value="Genomic_DNA"/>
</dbReference>
<evidence type="ECO:0000256" key="4">
    <source>
        <dbReference type="ARBA" id="ARBA00022737"/>
    </source>
</evidence>
<feature type="transmembrane region" description="Helical" evidence="10">
    <location>
        <begin position="719"/>
        <end position="736"/>
    </location>
</feature>
<dbReference type="Pfam" id="PF00005">
    <property type="entry name" value="ABC_tran"/>
    <property type="match status" value="1"/>
</dbReference>
<dbReference type="InterPro" id="IPR003593">
    <property type="entry name" value="AAA+_ATPase"/>
</dbReference>
<dbReference type="PANTHER" id="PTHR24223:SF443">
    <property type="entry name" value="MULTIDRUG-RESISTANCE LIKE PROTEIN 1, ISOFORM I"/>
    <property type="match status" value="1"/>
</dbReference>
<evidence type="ECO:0000259" key="11">
    <source>
        <dbReference type="PROSITE" id="PS50893"/>
    </source>
</evidence>
<evidence type="ECO:0000313" key="15">
    <source>
        <dbReference type="Proteomes" id="UP000001555"/>
    </source>
</evidence>
<feature type="compositionally biased region" description="Polar residues" evidence="9">
    <location>
        <begin position="859"/>
        <end position="872"/>
    </location>
</feature>
<dbReference type="PROSITE" id="PS00211">
    <property type="entry name" value="ABC_TRANSPORTER_1"/>
    <property type="match status" value="1"/>
</dbReference>
<dbReference type="Proteomes" id="UP000001555">
    <property type="component" value="Unassembled WGS sequence"/>
</dbReference>
<evidence type="ECO:0000259" key="12">
    <source>
        <dbReference type="PROSITE" id="PS50929"/>
    </source>
</evidence>
<gene>
    <name evidence="13" type="ORF">IscW_ISCW013853</name>
</gene>
<keyword evidence="15" id="KW-1185">Reference proteome</keyword>
<dbReference type="FunFam" id="3.40.50.300:FF:000997">
    <property type="entry name" value="Multidrug resistance-associated protein 1"/>
    <property type="match status" value="1"/>
</dbReference>
<feature type="transmembrane region" description="Helical" evidence="10">
    <location>
        <begin position="450"/>
        <end position="470"/>
    </location>
</feature>
<keyword evidence="13" id="KW-0378">Hydrolase</keyword>
<dbReference type="GO" id="GO:0005886">
    <property type="term" value="C:plasma membrane"/>
    <property type="evidence" value="ECO:0000318"/>
    <property type="project" value="GO_Central"/>
</dbReference>
<feature type="transmembrane region" description="Helical" evidence="10">
    <location>
        <begin position="676"/>
        <end position="699"/>
    </location>
</feature>
<reference evidence="13 15" key="1">
    <citation type="submission" date="2008-03" db="EMBL/GenBank/DDBJ databases">
        <title>Annotation of Ixodes scapularis.</title>
        <authorList>
            <consortium name="Ixodes scapularis Genome Project Consortium"/>
            <person name="Caler E."/>
            <person name="Hannick L.I."/>
            <person name="Bidwell S."/>
            <person name="Joardar V."/>
            <person name="Thiagarajan M."/>
            <person name="Amedeo P."/>
            <person name="Galinsky K.J."/>
            <person name="Schobel S."/>
            <person name="Inman J."/>
            <person name="Hostetler J."/>
            <person name="Miller J."/>
            <person name="Hammond M."/>
            <person name="Megy K."/>
            <person name="Lawson D."/>
            <person name="Kodira C."/>
            <person name="Sutton G."/>
            <person name="Meyer J."/>
            <person name="Hill C.A."/>
            <person name="Birren B."/>
            <person name="Nene V."/>
            <person name="Collins F."/>
            <person name="Alarcon-Chaidez F."/>
            <person name="Wikel S."/>
            <person name="Strausberg R."/>
        </authorList>
    </citation>
    <scope>NUCLEOTIDE SEQUENCE [LARGE SCALE GENOMIC DNA]</scope>
    <source>
        <strain evidence="15">Wikel</strain>
        <strain evidence="13">Wikel colony</strain>
    </source>
</reference>
<evidence type="ECO:0000256" key="7">
    <source>
        <dbReference type="ARBA" id="ARBA00022989"/>
    </source>
</evidence>
<dbReference type="InterPro" id="IPR036640">
    <property type="entry name" value="ABC1_TM_sf"/>
</dbReference>
<dbReference type="PROSITE" id="PS50893">
    <property type="entry name" value="ABC_TRANSPORTER_2"/>
    <property type="match status" value="1"/>
</dbReference>
<dbReference type="EnsemblMetazoa" id="ISCW013853-RA">
    <property type="protein sequence ID" value="ISCW013853-PA"/>
    <property type="gene ID" value="ISCW013853"/>
</dbReference>
<dbReference type="PANTHER" id="PTHR24223">
    <property type="entry name" value="ATP-BINDING CASSETTE SUB-FAMILY C"/>
    <property type="match status" value="1"/>
</dbReference>
<dbReference type="VEuPathDB" id="VectorBase:ISCI005976"/>
<evidence type="ECO:0000256" key="1">
    <source>
        <dbReference type="ARBA" id="ARBA00004128"/>
    </source>
</evidence>
<dbReference type="EMBL" id="ABJB010654727">
    <property type="status" value="NOT_ANNOTATED_CDS"/>
    <property type="molecule type" value="Genomic_DNA"/>
</dbReference>
<dbReference type="Gene3D" id="3.40.50.300">
    <property type="entry name" value="P-loop containing nucleotide triphosphate hydrolases"/>
    <property type="match status" value="3"/>
</dbReference>
<dbReference type="GO" id="GO:0055085">
    <property type="term" value="P:transmembrane transport"/>
    <property type="evidence" value="ECO:0000318"/>
    <property type="project" value="GO_Central"/>
</dbReference>
<dbReference type="EMBL" id="ABJB010429757">
    <property type="status" value="NOT_ANNOTATED_CDS"/>
    <property type="molecule type" value="Genomic_DNA"/>
</dbReference>
<dbReference type="EMBL" id="ABJB010344015">
    <property type="status" value="NOT_ANNOTATED_CDS"/>
    <property type="molecule type" value="Genomic_DNA"/>
</dbReference>
<dbReference type="STRING" id="6945.B7QKN0"/>
<keyword evidence="8 10" id="KW-0472">Membrane</keyword>
<dbReference type="FunFam" id="1.20.1560.10:FF:000196">
    <property type="entry name" value="ABC transporter, putative"/>
    <property type="match status" value="1"/>
</dbReference>
<dbReference type="EC" id="3.6.3.44" evidence="13"/>
<dbReference type="OrthoDB" id="6487797at2759"/>
<feature type="transmembrane region" description="Helical" evidence="10">
    <location>
        <begin position="20"/>
        <end position="41"/>
    </location>
</feature>
<dbReference type="HOGENOM" id="CLU_000604_27_1_1"/>
<keyword evidence="7 10" id="KW-1133">Transmembrane helix</keyword>
<dbReference type="InterPro" id="IPR050173">
    <property type="entry name" value="ABC_transporter_C-like"/>
</dbReference>
<dbReference type="GO" id="GO:0005524">
    <property type="term" value="F:ATP binding"/>
    <property type="evidence" value="ECO:0007669"/>
    <property type="project" value="UniProtKB-KW"/>
</dbReference>
<evidence type="ECO:0000256" key="2">
    <source>
        <dbReference type="ARBA" id="ARBA00022448"/>
    </source>
</evidence>
<keyword evidence="6" id="KW-0067">ATP-binding</keyword>
<dbReference type="EMBL" id="ABJB010847939">
    <property type="status" value="NOT_ANNOTATED_CDS"/>
    <property type="molecule type" value="Genomic_DNA"/>
</dbReference>
<dbReference type="AlphaFoldDB" id="B7QKN0"/>
<dbReference type="EMBL" id="ABJB010793237">
    <property type="status" value="NOT_ANNOTATED_CDS"/>
    <property type="molecule type" value="Genomic_DNA"/>
</dbReference>
<comment type="subcellular location">
    <subcellularLocation>
        <location evidence="1">Vacuole membrane</location>
        <topology evidence="1">Multi-pass membrane protein</topology>
    </subcellularLocation>
</comment>
<dbReference type="VEuPathDB" id="VectorBase:ISCI020356"/>
<evidence type="ECO:0000256" key="8">
    <source>
        <dbReference type="ARBA" id="ARBA00023136"/>
    </source>
</evidence>
<feature type="region of interest" description="Disordered" evidence="9">
    <location>
        <begin position="853"/>
        <end position="874"/>
    </location>
</feature>
<evidence type="ECO:0000313" key="13">
    <source>
        <dbReference type="EMBL" id="EEC19402.1"/>
    </source>
</evidence>
<keyword evidence="5" id="KW-0547">Nucleotide-binding</keyword>
<dbReference type="SUPFAM" id="SSF52540">
    <property type="entry name" value="P-loop containing nucleoside triphosphate hydrolases"/>
    <property type="match status" value="2"/>
</dbReference>
<dbReference type="EMBL" id="ABJB010376066">
    <property type="status" value="NOT_ANNOTATED_CDS"/>
    <property type="molecule type" value="Genomic_DNA"/>
</dbReference>
<dbReference type="InterPro" id="IPR027417">
    <property type="entry name" value="P-loop_NTPase"/>
</dbReference>
<evidence type="ECO:0000313" key="14">
    <source>
        <dbReference type="EnsemblMetazoa" id="ISCW013853-PA"/>
    </source>
</evidence>
<dbReference type="InterPro" id="IPR011527">
    <property type="entry name" value="ABC1_TM_dom"/>
</dbReference>